<reference evidence="1 2" key="1">
    <citation type="journal article" date="2017" name="Int. J. Parasitol.">
        <title>The genome of the protozoan parasite Cystoisospora suis and a reverse vaccinology approach to identify vaccine candidates.</title>
        <authorList>
            <person name="Palmieri N."/>
            <person name="Shrestha A."/>
            <person name="Ruttkowski B."/>
            <person name="Beck T."/>
            <person name="Vogl C."/>
            <person name="Tomley F."/>
            <person name="Blake D.P."/>
            <person name="Joachim A."/>
        </authorList>
    </citation>
    <scope>NUCLEOTIDE SEQUENCE [LARGE SCALE GENOMIC DNA]</scope>
    <source>
        <strain evidence="1 2">Wien I</strain>
    </source>
</reference>
<organism evidence="1 2">
    <name type="scientific">Cystoisospora suis</name>
    <dbReference type="NCBI Taxonomy" id="483139"/>
    <lineage>
        <taxon>Eukaryota</taxon>
        <taxon>Sar</taxon>
        <taxon>Alveolata</taxon>
        <taxon>Apicomplexa</taxon>
        <taxon>Conoidasida</taxon>
        <taxon>Coccidia</taxon>
        <taxon>Eucoccidiorida</taxon>
        <taxon>Eimeriorina</taxon>
        <taxon>Sarcocystidae</taxon>
        <taxon>Cystoisospora</taxon>
    </lineage>
</organism>
<proteinExistence type="predicted"/>
<dbReference type="VEuPathDB" id="ToxoDB:CSUI_009182"/>
<dbReference type="Proteomes" id="UP000221165">
    <property type="component" value="Unassembled WGS sequence"/>
</dbReference>
<evidence type="ECO:0000313" key="2">
    <source>
        <dbReference type="Proteomes" id="UP000221165"/>
    </source>
</evidence>
<dbReference type="AlphaFoldDB" id="A0A2C6KKK5"/>
<dbReference type="RefSeq" id="XP_067918727.1">
    <property type="nucleotide sequence ID" value="XM_068069298.1"/>
</dbReference>
<dbReference type="OrthoDB" id="2202254at2759"/>
<dbReference type="EMBL" id="MIGC01005373">
    <property type="protein sequence ID" value="PHJ17002.1"/>
    <property type="molecule type" value="Genomic_DNA"/>
</dbReference>
<comment type="caution">
    <text evidence="1">The sequence shown here is derived from an EMBL/GenBank/DDBJ whole genome shotgun (WGS) entry which is preliminary data.</text>
</comment>
<dbReference type="Gene3D" id="3.30.420.10">
    <property type="entry name" value="Ribonuclease H-like superfamily/Ribonuclease H"/>
    <property type="match status" value="1"/>
</dbReference>
<dbReference type="PANTHER" id="PTHR35046">
    <property type="entry name" value="ZINC KNUCKLE (CCHC-TYPE) FAMILY PROTEIN"/>
    <property type="match status" value="1"/>
</dbReference>
<sequence length="87" mass="9886">MDRYVREYVMTYVKCQQNKRRCAKPSGLLQPLPVADCPWPSIAMDFIIGLPPSGDSFYDSICVVVDRLMKMAHFFPWHTTTSPGAVC</sequence>
<keyword evidence="2" id="KW-1185">Reference proteome</keyword>
<accession>A0A2C6KKK5</accession>
<dbReference type="GO" id="GO:0003676">
    <property type="term" value="F:nucleic acid binding"/>
    <property type="evidence" value="ECO:0007669"/>
    <property type="project" value="InterPro"/>
</dbReference>
<evidence type="ECO:0000313" key="1">
    <source>
        <dbReference type="EMBL" id="PHJ17002.1"/>
    </source>
</evidence>
<gene>
    <name evidence="1" type="ORF">CSUI_009182</name>
</gene>
<dbReference type="PANTHER" id="PTHR35046:SF9">
    <property type="entry name" value="RNA-DIRECTED DNA POLYMERASE"/>
    <property type="match status" value="1"/>
</dbReference>
<protein>
    <submittedName>
        <fullName evidence="1">Dna rna polymerases superfamily protein</fullName>
    </submittedName>
</protein>
<name>A0A2C6KKK5_9APIC</name>
<dbReference type="GeneID" id="94432509"/>
<dbReference type="InterPro" id="IPR036397">
    <property type="entry name" value="RNaseH_sf"/>
</dbReference>